<dbReference type="AlphaFoldDB" id="A0A327XYU4"/>
<keyword evidence="2" id="KW-1185">Reference proteome</keyword>
<proteinExistence type="predicted"/>
<dbReference type="RefSeq" id="WP_111646687.1">
    <property type="nucleotide sequence ID" value="NZ_QLMH01000044.1"/>
</dbReference>
<comment type="caution">
    <text evidence="1">The sequence shown here is derived from an EMBL/GenBank/DDBJ whole genome shotgun (WGS) entry which is preliminary data.</text>
</comment>
<organism evidence="1 2">
    <name type="scientific">Paranoxybacillus vitaminiphilus</name>
    <dbReference type="NCBI Taxonomy" id="581036"/>
    <lineage>
        <taxon>Bacteria</taxon>
        <taxon>Bacillati</taxon>
        <taxon>Bacillota</taxon>
        <taxon>Bacilli</taxon>
        <taxon>Bacillales</taxon>
        <taxon>Anoxybacillaceae</taxon>
        <taxon>Paranoxybacillus</taxon>
    </lineage>
</organism>
<accession>A0A327XYU4</accession>
<sequence length="95" mass="10851">MGTSKRRLNDKIKTLLRNQPLTDLSKNAPEVTREILTNRVLERSLNETVLFKSFDVVSNAFITAKASGYNGKTLKELKEDEISREEFFGTVKNFV</sequence>
<dbReference type="EMBL" id="QLMH01000044">
    <property type="protein sequence ID" value="RAK13900.1"/>
    <property type="molecule type" value="Genomic_DNA"/>
</dbReference>
<gene>
    <name evidence="1" type="ORF">B0I26_1446</name>
</gene>
<protein>
    <submittedName>
        <fullName evidence="1">Uncharacterized protein</fullName>
    </submittedName>
</protein>
<name>A0A327XYU4_9BACL</name>
<dbReference type="Proteomes" id="UP000248555">
    <property type="component" value="Unassembled WGS sequence"/>
</dbReference>
<evidence type="ECO:0000313" key="1">
    <source>
        <dbReference type="EMBL" id="RAK13900.1"/>
    </source>
</evidence>
<evidence type="ECO:0000313" key="2">
    <source>
        <dbReference type="Proteomes" id="UP000248555"/>
    </source>
</evidence>
<reference evidence="1 2" key="1">
    <citation type="submission" date="2018-06" db="EMBL/GenBank/DDBJ databases">
        <title>Genomic Encyclopedia of Type Strains, Phase III (KMG-III): the genomes of soil and plant-associated and newly described type strains.</title>
        <authorList>
            <person name="Whitman W."/>
        </authorList>
    </citation>
    <scope>NUCLEOTIDE SEQUENCE [LARGE SCALE GENOMIC DNA]</scope>
    <source>
        <strain evidence="1 2">CGMCC 1.8979</strain>
    </source>
</reference>